<keyword evidence="4" id="KW-0720">Serine protease</keyword>
<dbReference type="InterPro" id="IPR043504">
    <property type="entry name" value="Peptidase_S1_PA_chymotrypsin"/>
</dbReference>
<dbReference type="InterPro" id="IPR046449">
    <property type="entry name" value="DEGP_PDZ_sf"/>
</dbReference>
<dbReference type="GeneID" id="94197759"/>
<evidence type="ECO:0000313" key="7">
    <source>
        <dbReference type="Proteomes" id="UP001497744"/>
    </source>
</evidence>
<dbReference type="SUPFAM" id="SSF50494">
    <property type="entry name" value="Trypsin-like serine proteases"/>
    <property type="match status" value="1"/>
</dbReference>
<proteinExistence type="inferred from homology"/>
<keyword evidence="7" id="KW-1185">Reference proteome</keyword>
<dbReference type="PANTHER" id="PTHR45980">
    <property type="match status" value="1"/>
</dbReference>
<keyword evidence="2 6" id="KW-0645">Protease</keyword>
<dbReference type="RefSeq" id="XP_067718347.1">
    <property type="nucleotide sequence ID" value="XM_067862246.1"/>
</dbReference>
<evidence type="ECO:0000259" key="5">
    <source>
        <dbReference type="Pfam" id="PF17815"/>
    </source>
</evidence>
<dbReference type="Gene3D" id="3.20.190.20">
    <property type="match status" value="1"/>
</dbReference>
<dbReference type="InterPro" id="IPR041517">
    <property type="entry name" value="DEGP_PDZ"/>
</dbReference>
<accession>A0AAV4M247</accession>
<dbReference type="Proteomes" id="UP001497744">
    <property type="component" value="Unassembled WGS sequence"/>
</dbReference>
<evidence type="ECO:0000256" key="3">
    <source>
        <dbReference type="ARBA" id="ARBA00022801"/>
    </source>
</evidence>
<organism evidence="6 7">
    <name type="scientific">Babesia caballi</name>
    <dbReference type="NCBI Taxonomy" id="5871"/>
    <lineage>
        <taxon>Eukaryota</taxon>
        <taxon>Sar</taxon>
        <taxon>Alveolata</taxon>
        <taxon>Apicomplexa</taxon>
        <taxon>Aconoidasida</taxon>
        <taxon>Piroplasmida</taxon>
        <taxon>Babesiidae</taxon>
        <taxon>Babesia</taxon>
    </lineage>
</organism>
<comment type="caution">
    <text evidence="6">The sequence shown here is derived from an EMBL/GenBank/DDBJ whole genome shotgun (WGS) entry which is preliminary data.</text>
</comment>
<sequence>MVISQARSAWYRIGNCYAHSSVGYCLSRGRSTAKPAGLPCLWRRSERSLAAYYRKGLSKEIGATIGCRGGRQFSTSVALHEADGAEALQYVGGAGADVPFQAEAAATSADSPFPNDVTLYQDVQSNRLLKESFGSIVKIYCDSTDPNYAQPWQMRRQLKSIGSGFAIAGRMVLTNAHCVSWQNRCLLRKHGSTVKYPGRVVAIGHECDLAILAVDDDAFWEGVRPLDLGDVPSLHDAVTVVGYPTGGDNLCITSGVVSRVDVTTYAHSNFRLLCAQIDAAINAGNSGGPALKDGKVIGVAFQAYDEAQNIGYIIPTCIVRQFLRHLEVNKRYTGFVTIGITYQLLENPALRAFVGLDSVEPRDLPQGVTPSGILVCQCDKLVNAGDGLRTRDVIMAINGHDVADDGTVHFRDVERVHLAYALTAKFSGDPCELVVLREGKVLTLTVRLQNPNYLVAEHQWEVMPRYFIFGGLVFVPLTMEYLKDEFGKKFYERAPSALLRPLSDLFASQRGEEVVVLSQILASELTVGYDFRNIRLDRVNDEPVRNLRHLEELVASVPACTPFVRFHFESEVVLVLDRARALELHQQILDQHAIPSHRSRDL</sequence>
<dbReference type="InterPro" id="IPR036034">
    <property type="entry name" value="PDZ_sf"/>
</dbReference>
<dbReference type="InterPro" id="IPR009003">
    <property type="entry name" value="Peptidase_S1_PA"/>
</dbReference>
<dbReference type="Gene3D" id="2.40.10.10">
    <property type="entry name" value="Trypsin-like serine proteases"/>
    <property type="match status" value="2"/>
</dbReference>
<keyword evidence="3" id="KW-0378">Hydrolase</keyword>
<dbReference type="AlphaFoldDB" id="A0AAV4M247"/>
<evidence type="ECO:0000256" key="1">
    <source>
        <dbReference type="ARBA" id="ARBA00010541"/>
    </source>
</evidence>
<evidence type="ECO:0000256" key="2">
    <source>
        <dbReference type="ARBA" id="ARBA00022670"/>
    </source>
</evidence>
<reference evidence="6 7" key="1">
    <citation type="submission" date="2021-06" db="EMBL/GenBank/DDBJ databases">
        <title>Genome sequence of Babesia caballi.</title>
        <authorList>
            <person name="Yamagishi J."/>
            <person name="Kidaka T."/>
            <person name="Ochi A."/>
        </authorList>
    </citation>
    <scope>NUCLEOTIDE SEQUENCE [LARGE SCALE GENOMIC DNA]</scope>
    <source>
        <strain evidence="6">USDA-D6B2</strain>
    </source>
</reference>
<dbReference type="PANTHER" id="PTHR45980:SF9">
    <property type="entry name" value="PROTEASE DO-LIKE 10, MITOCHONDRIAL-RELATED"/>
    <property type="match status" value="1"/>
</dbReference>
<dbReference type="EMBL" id="BPLF01000006">
    <property type="protein sequence ID" value="GIX66278.1"/>
    <property type="molecule type" value="Genomic_DNA"/>
</dbReference>
<evidence type="ECO:0000256" key="4">
    <source>
        <dbReference type="ARBA" id="ARBA00022825"/>
    </source>
</evidence>
<dbReference type="Pfam" id="PF17815">
    <property type="entry name" value="PDZ_3"/>
    <property type="match status" value="1"/>
</dbReference>
<dbReference type="Pfam" id="PF13365">
    <property type="entry name" value="Trypsin_2"/>
    <property type="match status" value="1"/>
</dbReference>
<dbReference type="PRINTS" id="PR00834">
    <property type="entry name" value="PROTEASES2C"/>
</dbReference>
<evidence type="ECO:0000313" key="6">
    <source>
        <dbReference type="EMBL" id="GIX66278.1"/>
    </source>
</evidence>
<protein>
    <submittedName>
        <fullName evidence="6">Serine protease</fullName>
    </submittedName>
</protein>
<feature type="domain" description="Protease Do-like PDZ" evidence="5">
    <location>
        <begin position="455"/>
        <end position="601"/>
    </location>
</feature>
<name>A0AAV4M247_BABCB</name>
<dbReference type="InterPro" id="IPR001940">
    <property type="entry name" value="Peptidase_S1C"/>
</dbReference>
<comment type="similarity">
    <text evidence="1">Belongs to the peptidase S1C family.</text>
</comment>
<dbReference type="SUPFAM" id="SSF50156">
    <property type="entry name" value="PDZ domain-like"/>
    <property type="match status" value="1"/>
</dbReference>
<gene>
    <name evidence="6" type="ORF">BcabD6B2_57140</name>
</gene>
<dbReference type="GO" id="GO:0004252">
    <property type="term" value="F:serine-type endopeptidase activity"/>
    <property type="evidence" value="ECO:0007669"/>
    <property type="project" value="InterPro"/>
</dbReference>
<dbReference type="GO" id="GO:0006508">
    <property type="term" value="P:proteolysis"/>
    <property type="evidence" value="ECO:0007669"/>
    <property type="project" value="UniProtKB-KW"/>
</dbReference>
<dbReference type="Gene3D" id="2.30.42.10">
    <property type="match status" value="1"/>
</dbReference>